<dbReference type="InterPro" id="IPR048068">
    <property type="entry name" value="LarA-like"/>
</dbReference>
<organism evidence="3 4">
    <name type="scientific">candidate division WOR_3 bacterium SM1_77</name>
    <dbReference type="NCBI Taxonomy" id="1703778"/>
    <lineage>
        <taxon>Bacteria</taxon>
        <taxon>Bacteria division WOR-3</taxon>
    </lineage>
</organism>
<feature type="domain" description="Lactate racemase C-terminal" evidence="2">
    <location>
        <begin position="268"/>
        <end position="409"/>
    </location>
</feature>
<dbReference type="InterPro" id="IPR048520">
    <property type="entry name" value="LarA_C"/>
</dbReference>
<reference evidence="3 4" key="1">
    <citation type="journal article" date="2015" name="Microbiome">
        <title>Genomic resolution of linkages in carbon, nitrogen, and sulfur cycling among widespread estuary sediment bacteria.</title>
        <authorList>
            <person name="Baker B.J."/>
            <person name="Lazar C.S."/>
            <person name="Teske A.P."/>
            <person name="Dick G.J."/>
        </authorList>
    </citation>
    <scope>NUCLEOTIDE SEQUENCE [LARGE SCALE GENOMIC DNA]</scope>
    <source>
        <strain evidence="3">SM1_77</strain>
    </source>
</reference>
<accession>A0A0S8K069</accession>
<dbReference type="PATRIC" id="fig|1703778.3.peg.319"/>
<dbReference type="EMBL" id="LJVE01000047">
    <property type="protein sequence ID" value="KPL14507.1"/>
    <property type="molecule type" value="Genomic_DNA"/>
</dbReference>
<dbReference type="InterPro" id="IPR018657">
    <property type="entry name" value="LarA-like_N"/>
</dbReference>
<evidence type="ECO:0000313" key="3">
    <source>
        <dbReference type="EMBL" id="KPL14507.1"/>
    </source>
</evidence>
<comment type="caution">
    <text evidence="3">The sequence shown here is derived from an EMBL/GenBank/DDBJ whole genome shotgun (WGS) entry which is preliminary data.</text>
</comment>
<feature type="domain" description="LarA-like N-terminal" evidence="1">
    <location>
        <begin position="5"/>
        <end position="198"/>
    </location>
</feature>
<evidence type="ECO:0000259" key="2">
    <source>
        <dbReference type="Pfam" id="PF21113"/>
    </source>
</evidence>
<dbReference type="PANTHER" id="PTHR33171:SF17">
    <property type="entry name" value="LARA-LIKE N-TERMINAL DOMAIN-CONTAINING PROTEIN"/>
    <property type="match status" value="1"/>
</dbReference>
<dbReference type="InterPro" id="IPR047926">
    <property type="entry name" value="Ni_dep_LarA"/>
</dbReference>
<evidence type="ECO:0000313" key="4">
    <source>
        <dbReference type="Proteomes" id="UP000050975"/>
    </source>
</evidence>
<dbReference type="Gene3D" id="3.40.50.11440">
    <property type="match status" value="1"/>
</dbReference>
<dbReference type="InterPro" id="IPR043166">
    <property type="entry name" value="LarA-like_C"/>
</dbReference>
<name>A0A0S8K069_UNCW3</name>
<proteinExistence type="predicted"/>
<evidence type="ECO:0000259" key="1">
    <source>
        <dbReference type="Pfam" id="PF09861"/>
    </source>
</evidence>
<dbReference type="AlphaFoldDB" id="A0A0S8K069"/>
<sequence length="424" mass="46708">MDLKYGKGLISIQTPPGFLGSIVTRVDAVRPLDILLKESCMNPIGQPCLKDDINRNKPGDVVIIVSDKTRKIANYEKILKFLVSELVDAGVQEKNIEFIVALGTHTPHTDRENRQRYGALMDDFRFIQHDCHGDLVSIGKASTGLEVLVNRRVQQADFVLATGRVDFHYMAGYSGGRKSILPGVAAYDTIRNNHKKLVRSGVRIGHSDGNVIAREMAEAGNLLGIDYLLNVVETPEGETAQVFTGHHVHAFEQAVDYFSSVRMVRINEPADCVIVSAGGDPNDKDFYHTHKSMNLAMAALKGNGSIILVGKCEEGFGNEQFMQLMLDNEIDALLQIPEEKIDVGGHRAFLTAKMLKNHRVYALTDLDADMLRRIHFAPIQSVEQGISIAKKDHGADVRTLVVPNGKAVLPLLNGRRDTLCHLGG</sequence>
<dbReference type="Gene3D" id="3.90.226.30">
    <property type="match status" value="1"/>
</dbReference>
<dbReference type="NCBIfam" id="NF033504">
    <property type="entry name" value="Ni_dep_LarA"/>
    <property type="match status" value="1"/>
</dbReference>
<dbReference type="Pfam" id="PF21113">
    <property type="entry name" value="LarA_C"/>
    <property type="match status" value="1"/>
</dbReference>
<protein>
    <submittedName>
        <fullName evidence="3">Uncharacterized protein</fullName>
    </submittedName>
</protein>
<dbReference type="PANTHER" id="PTHR33171">
    <property type="entry name" value="LAR_N DOMAIN-CONTAINING PROTEIN"/>
    <property type="match status" value="1"/>
</dbReference>
<dbReference type="Proteomes" id="UP000050975">
    <property type="component" value="Unassembled WGS sequence"/>
</dbReference>
<dbReference type="GO" id="GO:0050043">
    <property type="term" value="F:lactate racemase activity"/>
    <property type="evidence" value="ECO:0007669"/>
    <property type="project" value="InterPro"/>
</dbReference>
<dbReference type="Pfam" id="PF09861">
    <property type="entry name" value="Lar_N"/>
    <property type="match status" value="1"/>
</dbReference>
<gene>
    <name evidence="3" type="ORF">AMJ74_03240</name>
</gene>